<name>A0A2R6C505_9ARCH</name>
<evidence type="ECO:0000313" key="2">
    <source>
        <dbReference type="EMBL" id="PSO05981.1"/>
    </source>
</evidence>
<feature type="domain" description="HTH bat-type" evidence="1">
    <location>
        <begin position="164"/>
        <end position="216"/>
    </location>
</feature>
<dbReference type="InterPro" id="IPR007050">
    <property type="entry name" value="HTH_bacterioopsin"/>
</dbReference>
<dbReference type="EMBL" id="NEXF01000638">
    <property type="protein sequence ID" value="PSO05981.1"/>
    <property type="molecule type" value="Genomic_DNA"/>
</dbReference>
<dbReference type="Pfam" id="PF04967">
    <property type="entry name" value="HTH_10"/>
    <property type="match status" value="1"/>
</dbReference>
<proteinExistence type="predicted"/>
<evidence type="ECO:0000259" key="1">
    <source>
        <dbReference type="Pfam" id="PF04967"/>
    </source>
</evidence>
<dbReference type="PANTHER" id="PTHR34236:SF1">
    <property type="entry name" value="DIMETHYL SULFOXIDE REDUCTASE TRANSCRIPTIONAL ACTIVATOR"/>
    <property type="match status" value="1"/>
</dbReference>
<accession>A0A2R6C505</accession>
<comment type="caution">
    <text evidence="2">The sequence shown here is derived from an EMBL/GenBank/DDBJ whole genome shotgun (WGS) entry which is preliminary data.</text>
</comment>
<dbReference type="PANTHER" id="PTHR34236">
    <property type="entry name" value="DIMETHYL SULFOXIDE REDUCTASE TRANSCRIPTIONAL ACTIVATOR"/>
    <property type="match status" value="1"/>
</dbReference>
<sequence>MYVSLTHDVCWTPLTEYFSDHDLHFNTRTVNCLPNEDKVFASGILRVVDDSCINEFAKMFKSSYPSKRAIRHMIRIGKKGLYYVDFEAEYDLSISSIIYELNVPAWSEHVENGNEIRHFIIFTKSRLKELLDRLRLVANINNLYLKRIGWKEFGSIVNDPLGGLTQRQRKIITVAFGKGYYDWPRQISLSELSEILNCSKVSALKELRASEKKIIRKIMAEYSLS</sequence>
<evidence type="ECO:0000313" key="3">
    <source>
        <dbReference type="Proteomes" id="UP000242015"/>
    </source>
</evidence>
<gene>
    <name evidence="2" type="ORF">B9Q04_18430</name>
</gene>
<dbReference type="Proteomes" id="UP000242015">
    <property type="component" value="Unassembled WGS sequence"/>
</dbReference>
<dbReference type="AlphaFoldDB" id="A0A2R6C505"/>
<reference evidence="2 3" key="1">
    <citation type="submission" date="2017-04" db="EMBL/GenBank/DDBJ databases">
        <title>Novel microbial lineages endemic to geothermal iron-oxide mats fill important gaps in the evolutionary history of Archaea.</title>
        <authorList>
            <person name="Jay Z.J."/>
            <person name="Beam J.P."/>
            <person name="Dlakic M."/>
            <person name="Rusch D.B."/>
            <person name="Kozubal M.A."/>
            <person name="Inskeep W.P."/>
        </authorList>
    </citation>
    <scope>NUCLEOTIDE SEQUENCE [LARGE SCALE GENOMIC DNA]</scope>
    <source>
        <strain evidence="2">BE_D</strain>
    </source>
</reference>
<protein>
    <recommendedName>
        <fullName evidence="1">HTH bat-type domain-containing protein</fullName>
    </recommendedName>
</protein>
<organism evidence="2 3">
    <name type="scientific">Candidatus Marsarchaeota G2 archaeon BE_D</name>
    <dbReference type="NCBI Taxonomy" id="1978158"/>
    <lineage>
        <taxon>Archaea</taxon>
        <taxon>Candidatus Marsarchaeota</taxon>
        <taxon>Candidatus Marsarchaeota group 2</taxon>
    </lineage>
</organism>